<keyword evidence="2" id="KW-1185">Reference proteome</keyword>
<comment type="caution">
    <text evidence="1">The sequence shown here is derived from an EMBL/GenBank/DDBJ whole genome shotgun (WGS) entry which is preliminary data.</text>
</comment>
<dbReference type="Proteomes" id="UP000528286">
    <property type="component" value="Unassembled WGS sequence"/>
</dbReference>
<dbReference type="EMBL" id="JACIEZ010000001">
    <property type="protein sequence ID" value="MBB4063183.1"/>
    <property type="molecule type" value="Genomic_DNA"/>
</dbReference>
<proteinExistence type="predicted"/>
<dbReference type="RefSeq" id="WP_183364387.1">
    <property type="nucleotide sequence ID" value="NZ_JACIEZ010000001.1"/>
</dbReference>
<evidence type="ECO:0000313" key="1">
    <source>
        <dbReference type="EMBL" id="MBB4063183.1"/>
    </source>
</evidence>
<evidence type="ECO:0000313" key="2">
    <source>
        <dbReference type="Proteomes" id="UP000528286"/>
    </source>
</evidence>
<accession>A0A7W6J3E9</accession>
<sequence>MTEYKPVKRQDLLPLGGRAYMPAFQDADKIEENRSAEVPQGRFPAVHVPVFIRPLMTGSHVSAIFFIRKASPGHATKRCMDDPCCYQGSLPSCVSF</sequence>
<name>A0A7W6J3E9_9HYPH</name>
<organism evidence="1 2">
    <name type="scientific">Gellertiella hungarica</name>
    <dbReference type="NCBI Taxonomy" id="1572859"/>
    <lineage>
        <taxon>Bacteria</taxon>
        <taxon>Pseudomonadati</taxon>
        <taxon>Pseudomonadota</taxon>
        <taxon>Alphaproteobacteria</taxon>
        <taxon>Hyphomicrobiales</taxon>
        <taxon>Rhizobiaceae</taxon>
        <taxon>Gellertiella</taxon>
    </lineage>
</organism>
<dbReference type="AlphaFoldDB" id="A0A7W6J3E9"/>
<reference evidence="1 2" key="1">
    <citation type="submission" date="2020-08" db="EMBL/GenBank/DDBJ databases">
        <title>Genomic Encyclopedia of Type Strains, Phase IV (KMG-IV): sequencing the most valuable type-strain genomes for metagenomic binning, comparative biology and taxonomic classification.</title>
        <authorList>
            <person name="Goeker M."/>
        </authorList>
    </citation>
    <scope>NUCLEOTIDE SEQUENCE [LARGE SCALE GENOMIC DNA]</scope>
    <source>
        <strain evidence="1 2">DSM 29853</strain>
    </source>
</reference>
<protein>
    <submittedName>
        <fullName evidence="1">Uncharacterized protein</fullName>
    </submittedName>
</protein>
<gene>
    <name evidence="1" type="ORF">GGR23_000344</name>
</gene>